<evidence type="ECO:0000256" key="1">
    <source>
        <dbReference type="SAM" id="MobiDB-lite"/>
    </source>
</evidence>
<organism evidence="2 3">
    <name type="scientific">Eumeta variegata</name>
    <name type="common">Bagworm moth</name>
    <name type="synonym">Eumeta japonica</name>
    <dbReference type="NCBI Taxonomy" id="151549"/>
    <lineage>
        <taxon>Eukaryota</taxon>
        <taxon>Metazoa</taxon>
        <taxon>Ecdysozoa</taxon>
        <taxon>Arthropoda</taxon>
        <taxon>Hexapoda</taxon>
        <taxon>Insecta</taxon>
        <taxon>Pterygota</taxon>
        <taxon>Neoptera</taxon>
        <taxon>Endopterygota</taxon>
        <taxon>Lepidoptera</taxon>
        <taxon>Glossata</taxon>
        <taxon>Ditrysia</taxon>
        <taxon>Tineoidea</taxon>
        <taxon>Psychidae</taxon>
        <taxon>Oiketicinae</taxon>
        <taxon>Eumeta</taxon>
    </lineage>
</organism>
<feature type="compositionally biased region" description="Polar residues" evidence="1">
    <location>
        <begin position="75"/>
        <end position="94"/>
    </location>
</feature>
<comment type="caution">
    <text evidence="2">The sequence shown here is derived from an EMBL/GenBank/DDBJ whole genome shotgun (WGS) entry which is preliminary data.</text>
</comment>
<feature type="region of interest" description="Disordered" evidence="1">
    <location>
        <begin position="1"/>
        <end position="98"/>
    </location>
</feature>
<gene>
    <name evidence="2" type="ORF">EVAR_14052_1</name>
</gene>
<accession>A0A4C1UPU2</accession>
<name>A0A4C1UPU2_EUMVA</name>
<feature type="compositionally biased region" description="Basic and acidic residues" evidence="1">
    <location>
        <begin position="1"/>
        <end position="10"/>
    </location>
</feature>
<sequence length="115" mass="12501">MLNNKKRGDGHSTMTLLRVLEEEETNDNQRTPQPTIGGSGNDEYNRRRTGVMASPHSGVSSNSVSEYVQKDSSTDIRAQPTSELNRQPTPTVTPDTARPYVAGVPAALNDALIFS</sequence>
<proteinExistence type="predicted"/>
<feature type="compositionally biased region" description="Low complexity" evidence="1">
    <location>
        <begin position="54"/>
        <end position="67"/>
    </location>
</feature>
<dbReference type="Proteomes" id="UP000299102">
    <property type="component" value="Unassembled WGS sequence"/>
</dbReference>
<reference evidence="2 3" key="1">
    <citation type="journal article" date="2019" name="Commun. Biol.">
        <title>The bagworm genome reveals a unique fibroin gene that provides high tensile strength.</title>
        <authorList>
            <person name="Kono N."/>
            <person name="Nakamura H."/>
            <person name="Ohtoshi R."/>
            <person name="Tomita M."/>
            <person name="Numata K."/>
            <person name="Arakawa K."/>
        </authorList>
    </citation>
    <scope>NUCLEOTIDE SEQUENCE [LARGE SCALE GENOMIC DNA]</scope>
</reference>
<evidence type="ECO:0000313" key="2">
    <source>
        <dbReference type="EMBL" id="GBP27864.1"/>
    </source>
</evidence>
<protein>
    <submittedName>
        <fullName evidence="2">Uncharacterized protein</fullName>
    </submittedName>
</protein>
<keyword evidence="3" id="KW-1185">Reference proteome</keyword>
<dbReference type="AlphaFoldDB" id="A0A4C1UPU2"/>
<dbReference type="EMBL" id="BGZK01000200">
    <property type="protein sequence ID" value="GBP27864.1"/>
    <property type="molecule type" value="Genomic_DNA"/>
</dbReference>
<evidence type="ECO:0000313" key="3">
    <source>
        <dbReference type="Proteomes" id="UP000299102"/>
    </source>
</evidence>